<keyword evidence="5" id="KW-1185">Reference proteome</keyword>
<reference evidence="4 5" key="1">
    <citation type="journal article" date="2018" name="Mol. Plant">
        <title>The genome of Artemisia annua provides insight into the evolution of Asteraceae family and artemisinin biosynthesis.</title>
        <authorList>
            <person name="Shen Q."/>
            <person name="Zhang L."/>
            <person name="Liao Z."/>
            <person name="Wang S."/>
            <person name="Yan T."/>
            <person name="Shi P."/>
            <person name="Liu M."/>
            <person name="Fu X."/>
            <person name="Pan Q."/>
            <person name="Wang Y."/>
            <person name="Lv Z."/>
            <person name="Lu X."/>
            <person name="Zhang F."/>
            <person name="Jiang W."/>
            <person name="Ma Y."/>
            <person name="Chen M."/>
            <person name="Hao X."/>
            <person name="Li L."/>
            <person name="Tang Y."/>
            <person name="Lv G."/>
            <person name="Zhou Y."/>
            <person name="Sun X."/>
            <person name="Brodelius P.E."/>
            <person name="Rose J.K.C."/>
            <person name="Tang K."/>
        </authorList>
    </citation>
    <scope>NUCLEOTIDE SEQUENCE [LARGE SCALE GENOMIC DNA]</scope>
    <source>
        <strain evidence="5">cv. Huhao1</strain>
        <tissue evidence="4">Leaf</tissue>
    </source>
</reference>
<comment type="caution">
    <text evidence="4">The sequence shown here is derived from an EMBL/GenBank/DDBJ whole genome shotgun (WGS) entry which is preliminary data.</text>
</comment>
<name>A0A2U1NU69_ARTAN</name>
<dbReference type="PANTHER" id="PTHR11926">
    <property type="entry name" value="GLUCOSYL/GLUCURONOSYL TRANSFERASES"/>
    <property type="match status" value="1"/>
</dbReference>
<dbReference type="AlphaFoldDB" id="A0A2U1NU69"/>
<dbReference type="Gene3D" id="3.40.50.2000">
    <property type="entry name" value="Glycogen Phosphorylase B"/>
    <property type="match status" value="2"/>
</dbReference>
<comment type="function">
    <text evidence="3">May glycosylate diterpenes or flavonols in leaves.</text>
</comment>
<keyword evidence="2 4" id="KW-0808">Transferase</keyword>
<evidence type="ECO:0000256" key="1">
    <source>
        <dbReference type="ARBA" id="ARBA00009995"/>
    </source>
</evidence>
<proteinExistence type="inferred from homology"/>
<gene>
    <name evidence="4" type="ORF">CTI12_AA226980</name>
</gene>
<dbReference type="SUPFAM" id="SSF53756">
    <property type="entry name" value="UDP-Glycosyltransferase/glycogen phosphorylase"/>
    <property type="match status" value="1"/>
</dbReference>
<dbReference type="FunFam" id="3.40.50.2000:FF:000056">
    <property type="entry name" value="Glycosyltransferase"/>
    <property type="match status" value="1"/>
</dbReference>
<dbReference type="EMBL" id="PKPP01002187">
    <property type="protein sequence ID" value="PWA77018.1"/>
    <property type="molecule type" value="Genomic_DNA"/>
</dbReference>
<dbReference type="Pfam" id="PF00201">
    <property type="entry name" value="UDPGT"/>
    <property type="match status" value="1"/>
</dbReference>
<dbReference type="Proteomes" id="UP000245207">
    <property type="component" value="Unassembled WGS sequence"/>
</dbReference>
<evidence type="ECO:0000256" key="3">
    <source>
        <dbReference type="ARBA" id="ARBA00053747"/>
    </source>
</evidence>
<comment type="similarity">
    <text evidence="1">Belongs to the UDP-glycosyltransferase family.</text>
</comment>
<dbReference type="CDD" id="cd03784">
    <property type="entry name" value="GT1_Gtf-like"/>
    <property type="match status" value="1"/>
</dbReference>
<dbReference type="InterPro" id="IPR002213">
    <property type="entry name" value="UDP_glucos_trans"/>
</dbReference>
<dbReference type="PANTHER" id="PTHR11926:SF1426">
    <property type="entry name" value="UDP-GLYCOSYLTRANSFERASE SUPERFAMILY PROTEIN-RELATED"/>
    <property type="match status" value="1"/>
</dbReference>
<evidence type="ECO:0000313" key="5">
    <source>
        <dbReference type="Proteomes" id="UP000245207"/>
    </source>
</evidence>
<dbReference type="GO" id="GO:0080043">
    <property type="term" value="F:quercetin 3-O-glucosyltransferase activity"/>
    <property type="evidence" value="ECO:0007669"/>
    <property type="project" value="TreeGrafter"/>
</dbReference>
<evidence type="ECO:0000313" key="4">
    <source>
        <dbReference type="EMBL" id="PWA77018.1"/>
    </source>
</evidence>
<organism evidence="4 5">
    <name type="scientific">Artemisia annua</name>
    <name type="common">Sweet wormwood</name>
    <dbReference type="NCBI Taxonomy" id="35608"/>
    <lineage>
        <taxon>Eukaryota</taxon>
        <taxon>Viridiplantae</taxon>
        <taxon>Streptophyta</taxon>
        <taxon>Embryophyta</taxon>
        <taxon>Tracheophyta</taxon>
        <taxon>Spermatophyta</taxon>
        <taxon>Magnoliopsida</taxon>
        <taxon>eudicotyledons</taxon>
        <taxon>Gunneridae</taxon>
        <taxon>Pentapetalae</taxon>
        <taxon>asterids</taxon>
        <taxon>campanulids</taxon>
        <taxon>Asterales</taxon>
        <taxon>Asteraceae</taxon>
        <taxon>Asteroideae</taxon>
        <taxon>Anthemideae</taxon>
        <taxon>Artemisiinae</taxon>
        <taxon>Artemisia</taxon>
    </lineage>
</organism>
<protein>
    <submittedName>
        <fullName evidence="4">UDP-Glycosyltransferase superfamily protein</fullName>
    </submittedName>
</protein>
<evidence type="ECO:0000256" key="2">
    <source>
        <dbReference type="ARBA" id="ARBA00022679"/>
    </source>
</evidence>
<dbReference type="GO" id="GO:0080044">
    <property type="term" value="F:quercetin 7-O-glucosyltransferase activity"/>
    <property type="evidence" value="ECO:0007669"/>
    <property type="project" value="TreeGrafter"/>
</dbReference>
<sequence length="387" mass="43639">MRFKKCVFPVPSMMMTFLVPVASQVSDRERLPLEVIELGTCDKYPQDGVLWRRESDISPDANPVVYLEYLNKHCVGSFKECVVQLLAESDEGSVGCLITDAGFYFPQDVANELSIPRLVLRTSSVASLLVYGGLITLTSENDCYFNPTKQDLDYNAPLKDYPIMKVKDVLKISANLKSQLDFLDKIFKHMKTSSGIIWNTFKELEQPELNTINQQYQVPSFTLGPFHKYFRSSLSSLIKQDETVLKWLDTQPPKSTIYVSFGSLACITESEFQQVALGLENIGLPFLWVVRPGLVTGSEWAESLPEKFLERVGDRGRIVKWCPQQEVLAHPATGCFWTHNGWNSTLESICEGVPMLMVPAPFQWITNNSTLLILLQGSVWIDVLCAS</sequence>
<accession>A0A2U1NU69</accession>
<dbReference type="OrthoDB" id="5835829at2759"/>